<feature type="region of interest" description="Disordered" evidence="1">
    <location>
        <begin position="171"/>
        <end position="206"/>
    </location>
</feature>
<dbReference type="OrthoDB" id="3260408at2759"/>
<dbReference type="EMBL" id="JAACJK010000012">
    <property type="protein sequence ID" value="KAF5338636.1"/>
    <property type="molecule type" value="Genomic_DNA"/>
</dbReference>
<evidence type="ECO:0000256" key="1">
    <source>
        <dbReference type="SAM" id="MobiDB-lite"/>
    </source>
</evidence>
<dbReference type="AlphaFoldDB" id="A0A8H5FJ21"/>
<protein>
    <submittedName>
        <fullName evidence="2">Uncharacterized protein</fullName>
    </submittedName>
</protein>
<comment type="caution">
    <text evidence="2">The sequence shown here is derived from an EMBL/GenBank/DDBJ whole genome shotgun (WGS) entry which is preliminary data.</text>
</comment>
<evidence type="ECO:0000313" key="2">
    <source>
        <dbReference type="EMBL" id="KAF5338636.1"/>
    </source>
</evidence>
<organism evidence="2 3">
    <name type="scientific">Ephemerocybe angulata</name>
    <dbReference type="NCBI Taxonomy" id="980116"/>
    <lineage>
        <taxon>Eukaryota</taxon>
        <taxon>Fungi</taxon>
        <taxon>Dikarya</taxon>
        <taxon>Basidiomycota</taxon>
        <taxon>Agaricomycotina</taxon>
        <taxon>Agaricomycetes</taxon>
        <taxon>Agaricomycetidae</taxon>
        <taxon>Agaricales</taxon>
        <taxon>Agaricineae</taxon>
        <taxon>Psathyrellaceae</taxon>
        <taxon>Ephemerocybe</taxon>
    </lineage>
</organism>
<name>A0A8H5FJ21_9AGAR</name>
<evidence type="ECO:0000313" key="3">
    <source>
        <dbReference type="Proteomes" id="UP000541558"/>
    </source>
</evidence>
<keyword evidence="3" id="KW-1185">Reference proteome</keyword>
<proteinExistence type="predicted"/>
<sequence>MVEGVKREVHEWYKGVRGREHEVAMEASAALKNLAERAQTDIAMDYAWLDDVTYGDWQKYHDLMRTYENFEQEAAQRVHNSSNPTAPDNTTTSLLLRLPEWPEFTVPDPLVAALDKLQTEMDEIVAGFGFALSSLKSKAREVFSVYNFDDEEKESEGFFSVKRERGELVDDMRGMPGYDSGAPGGLEERREEERREGEEEESVGESFGRVVVGKDAGVVRENLRAVGEL</sequence>
<reference evidence="2 3" key="1">
    <citation type="journal article" date="2020" name="ISME J.">
        <title>Uncovering the hidden diversity of litter-decomposition mechanisms in mushroom-forming fungi.</title>
        <authorList>
            <person name="Floudas D."/>
            <person name="Bentzer J."/>
            <person name="Ahren D."/>
            <person name="Johansson T."/>
            <person name="Persson P."/>
            <person name="Tunlid A."/>
        </authorList>
    </citation>
    <scope>NUCLEOTIDE SEQUENCE [LARGE SCALE GENOMIC DNA]</scope>
    <source>
        <strain evidence="2 3">CBS 175.51</strain>
    </source>
</reference>
<accession>A0A8H5FJ21</accession>
<feature type="compositionally biased region" description="Basic and acidic residues" evidence="1">
    <location>
        <begin position="186"/>
        <end position="197"/>
    </location>
</feature>
<gene>
    <name evidence="2" type="ORF">D9611_012758</name>
</gene>
<dbReference type="Proteomes" id="UP000541558">
    <property type="component" value="Unassembled WGS sequence"/>
</dbReference>